<evidence type="ECO:0000313" key="3">
    <source>
        <dbReference type="Proteomes" id="UP000183192"/>
    </source>
</evidence>
<dbReference type="PANTHER" id="PTHR43685:SF2">
    <property type="entry name" value="GLYCOSYLTRANSFERASE 2-LIKE DOMAIN-CONTAINING PROTEIN"/>
    <property type="match status" value="1"/>
</dbReference>
<dbReference type="InterPro" id="IPR050834">
    <property type="entry name" value="Glycosyltransf_2"/>
</dbReference>
<proteinExistence type="predicted"/>
<dbReference type="PANTHER" id="PTHR43685">
    <property type="entry name" value="GLYCOSYLTRANSFERASE"/>
    <property type="match status" value="1"/>
</dbReference>
<dbReference type="AlphaFoldDB" id="A0A1J4T7N0"/>
<evidence type="ECO:0000313" key="2">
    <source>
        <dbReference type="EMBL" id="OIO08148.1"/>
    </source>
</evidence>
<dbReference type="STRING" id="1805146.AUJ27_01225"/>
<dbReference type="CDD" id="cd00761">
    <property type="entry name" value="Glyco_tranf_GTA_type"/>
    <property type="match status" value="1"/>
</dbReference>
<dbReference type="Pfam" id="PF00535">
    <property type="entry name" value="Glycos_transf_2"/>
    <property type="match status" value="1"/>
</dbReference>
<reference evidence="2 3" key="1">
    <citation type="journal article" date="2016" name="Environ. Microbiol.">
        <title>Genomic resolution of a cold subsurface aquifer community provides metabolic insights for novel microbes adapted to high CO concentrations.</title>
        <authorList>
            <person name="Probst A.J."/>
            <person name="Castelle C.J."/>
            <person name="Singh A."/>
            <person name="Brown C.T."/>
            <person name="Anantharaman K."/>
            <person name="Sharon I."/>
            <person name="Hug L.A."/>
            <person name="Burstein D."/>
            <person name="Emerson J.B."/>
            <person name="Thomas B.C."/>
            <person name="Banfield J.F."/>
        </authorList>
    </citation>
    <scope>NUCLEOTIDE SEQUENCE [LARGE SCALE GENOMIC DNA]</scope>
    <source>
        <strain evidence="2">CG1_02_37_44</strain>
    </source>
</reference>
<accession>A0A1J4T7N0</accession>
<dbReference type="Proteomes" id="UP000183192">
    <property type="component" value="Unassembled WGS sequence"/>
</dbReference>
<dbReference type="SUPFAM" id="SSF53448">
    <property type="entry name" value="Nucleotide-diphospho-sugar transferases"/>
    <property type="match status" value="1"/>
</dbReference>
<dbReference type="Gene3D" id="3.90.550.10">
    <property type="entry name" value="Spore Coat Polysaccharide Biosynthesis Protein SpsA, Chain A"/>
    <property type="match status" value="1"/>
</dbReference>
<sequence length="228" mass="26271">MISIIIPVYNQADKLPKCLDSILNQTYNNYEIIIVDDGSTDNLNITLEKYKNIFSYKLNILEQENKGANSARNHGYKSAKGEYLLFCDADLVLQANMMAIMLKTLKDNQSASYAYSSFRYGFKIFKLWPFSPERLKIIPFIHTTSLIRREHFSGFDENIKKLQDWDLWLTMLAKGHAGIWINKVLFKVQTGGTMSAWLPSGAYKLLPFLPEVKKYNQALSIIKQKHSL</sequence>
<dbReference type="EMBL" id="MNUU01000021">
    <property type="protein sequence ID" value="OIO08148.1"/>
    <property type="molecule type" value="Genomic_DNA"/>
</dbReference>
<dbReference type="InterPro" id="IPR029044">
    <property type="entry name" value="Nucleotide-diphossugar_trans"/>
</dbReference>
<name>A0A1J4T7N0_9BACT</name>
<dbReference type="InterPro" id="IPR001173">
    <property type="entry name" value="Glyco_trans_2-like"/>
</dbReference>
<comment type="caution">
    <text evidence="2">The sequence shown here is derived from an EMBL/GenBank/DDBJ whole genome shotgun (WGS) entry which is preliminary data.</text>
</comment>
<feature type="domain" description="Glycosyltransferase 2-like" evidence="1">
    <location>
        <begin position="3"/>
        <end position="133"/>
    </location>
</feature>
<organism evidence="2 3">
    <name type="scientific">Candidatus Falkowbacteria bacterium CG1_02_37_44</name>
    <dbReference type="NCBI Taxonomy" id="1805146"/>
    <lineage>
        <taxon>Bacteria</taxon>
        <taxon>Candidatus Falkowiibacteriota</taxon>
    </lineage>
</organism>
<protein>
    <recommendedName>
        <fullName evidence="1">Glycosyltransferase 2-like domain-containing protein</fullName>
    </recommendedName>
</protein>
<gene>
    <name evidence="2" type="ORF">AUJ27_01225</name>
</gene>
<evidence type="ECO:0000259" key="1">
    <source>
        <dbReference type="Pfam" id="PF00535"/>
    </source>
</evidence>